<gene>
    <name evidence="2" type="ORF">B0T17DRAFT_649675</name>
</gene>
<dbReference type="EMBL" id="JAULSR010000001">
    <property type="protein sequence ID" value="KAK0634481.1"/>
    <property type="molecule type" value="Genomic_DNA"/>
</dbReference>
<keyword evidence="3" id="KW-1185">Reference proteome</keyword>
<keyword evidence="1" id="KW-0732">Signal</keyword>
<name>A0AA39XJ03_9PEZI</name>
<dbReference type="PANTHER" id="PTHR36182">
    <property type="entry name" value="PROTEIN, PUTATIVE (AFU_ORTHOLOGUE AFUA_6G10930)-RELATED"/>
    <property type="match status" value="1"/>
</dbReference>
<accession>A0AA39XJ03</accession>
<dbReference type="Proteomes" id="UP001174934">
    <property type="component" value="Unassembled WGS sequence"/>
</dbReference>
<evidence type="ECO:0000313" key="3">
    <source>
        <dbReference type="Proteomes" id="UP001174934"/>
    </source>
</evidence>
<proteinExistence type="predicted"/>
<feature type="signal peptide" evidence="1">
    <location>
        <begin position="1"/>
        <end position="23"/>
    </location>
</feature>
<evidence type="ECO:0000313" key="2">
    <source>
        <dbReference type="EMBL" id="KAK0634481.1"/>
    </source>
</evidence>
<comment type="caution">
    <text evidence="2">The sequence shown here is derived from an EMBL/GenBank/DDBJ whole genome shotgun (WGS) entry which is preliminary data.</text>
</comment>
<protein>
    <submittedName>
        <fullName evidence="2">Uncharacterized protein</fullName>
    </submittedName>
</protein>
<dbReference type="PANTHER" id="PTHR36182:SF1">
    <property type="entry name" value="PROTEIN, PUTATIVE (AFU_ORTHOLOGUE AFUA_6G10930)-RELATED"/>
    <property type="match status" value="1"/>
</dbReference>
<dbReference type="AlphaFoldDB" id="A0AA39XJ03"/>
<organism evidence="2 3">
    <name type="scientific">Bombardia bombarda</name>
    <dbReference type="NCBI Taxonomy" id="252184"/>
    <lineage>
        <taxon>Eukaryota</taxon>
        <taxon>Fungi</taxon>
        <taxon>Dikarya</taxon>
        <taxon>Ascomycota</taxon>
        <taxon>Pezizomycotina</taxon>
        <taxon>Sordariomycetes</taxon>
        <taxon>Sordariomycetidae</taxon>
        <taxon>Sordariales</taxon>
        <taxon>Lasiosphaeriaceae</taxon>
        <taxon>Bombardia</taxon>
    </lineage>
</organism>
<evidence type="ECO:0000256" key="1">
    <source>
        <dbReference type="SAM" id="SignalP"/>
    </source>
</evidence>
<feature type="chain" id="PRO_5041435157" evidence="1">
    <location>
        <begin position="24"/>
        <end position="410"/>
    </location>
</feature>
<dbReference type="Gene3D" id="2.70.50.70">
    <property type="match status" value="2"/>
</dbReference>
<reference evidence="2" key="1">
    <citation type="submission" date="2023-06" db="EMBL/GenBank/DDBJ databases">
        <title>Genome-scale phylogeny and comparative genomics of the fungal order Sordariales.</title>
        <authorList>
            <consortium name="Lawrence Berkeley National Laboratory"/>
            <person name="Hensen N."/>
            <person name="Bonometti L."/>
            <person name="Westerberg I."/>
            <person name="Brannstrom I.O."/>
            <person name="Guillou S."/>
            <person name="Cros-Aarteil S."/>
            <person name="Calhoun S."/>
            <person name="Haridas S."/>
            <person name="Kuo A."/>
            <person name="Mondo S."/>
            <person name="Pangilinan J."/>
            <person name="Riley R."/>
            <person name="LaButti K."/>
            <person name="Andreopoulos B."/>
            <person name="Lipzen A."/>
            <person name="Chen C."/>
            <person name="Yanf M."/>
            <person name="Daum C."/>
            <person name="Ng V."/>
            <person name="Clum A."/>
            <person name="Steindorff A."/>
            <person name="Ohm R."/>
            <person name="Martin F."/>
            <person name="Silar P."/>
            <person name="Natvig D."/>
            <person name="Lalanne C."/>
            <person name="Gautier V."/>
            <person name="Ament-velasquez S.L."/>
            <person name="Kruys A."/>
            <person name="Hutchinson M.I."/>
            <person name="Powell A.J."/>
            <person name="Barry K."/>
            <person name="Miller A.N."/>
            <person name="Grigoriev I.V."/>
            <person name="Debuchy R."/>
            <person name="Gladieux P."/>
            <person name="Thoren M.H."/>
            <person name="Johannesson H."/>
        </authorList>
    </citation>
    <scope>NUCLEOTIDE SEQUENCE</scope>
    <source>
        <strain evidence="2">SMH3391-2</strain>
    </source>
</reference>
<sequence>MRTSFTTTGFVATLLACGQLAAAHMEMSFPAPFRSKFNPNSDPGSIDYTMTAPLSQTGSDYPCKGYHKDFGTPAGKPTATFAPGSSYNFSITGGAAHGGGSCQASLSYDGGKTFVIPSDAQTGDAIFAWTWHNQIGNREMYMNCAAVTIGGGSAKREEEEQKLAERDVAFSARPQIFVANVGNGCTTVETFDVEYPAPGPEVVEQSSKLKPPAGRCAAVAVGGGAADSNPGSGSSSSSAVVAAPAPATSAAAPVSTTAAPVASSSSARLGGIFITVSTDSAASATAVQPSATASSVSASAPVVVVPTSTAAAATTLQTATKSSSASLPAGTGSSSGSTGAFAVGEACTDEGAWNCIAGTSFQRCASGSWSAVIAMAAGTKCTAGVSDTLAYGKRSIVRRAGAKFRFAATA</sequence>
<dbReference type="PROSITE" id="PS51257">
    <property type="entry name" value="PROKAR_LIPOPROTEIN"/>
    <property type="match status" value="1"/>
</dbReference>